<gene>
    <name evidence="3" type="ORF">P153DRAFT_185068</name>
</gene>
<feature type="chain" id="PRO_5025354571" evidence="2">
    <location>
        <begin position="28"/>
        <end position="267"/>
    </location>
</feature>
<sequence length="267" mass="29704">MLLISPASLFISTFFLSTASIAAPTRAHCRCTIVSDTAPLSQHTPSSAHWTPSEPLPSPSVPDVCGNLGLELESFRHSQPSLFDSYIYPNGHSKPSPASDAQQPISTTVLLDLAARYGFQNTHLEDEQEPRPTSRPHERIVCHSEPEPFSAYQDSFVTLWALHVIVALAIFACAAEGVHLGMRWMNRRNDANHNHISEKPKSRLRLTGAEKLLCAFPPSVYPNSMFSPGVEKKTQAYLDFVVKAPCEKREFIAYDDEEDDEANWPVM</sequence>
<keyword evidence="1" id="KW-0472">Membrane</keyword>
<dbReference type="Proteomes" id="UP000799771">
    <property type="component" value="Unassembled WGS sequence"/>
</dbReference>
<evidence type="ECO:0000256" key="1">
    <source>
        <dbReference type="SAM" id="Phobius"/>
    </source>
</evidence>
<keyword evidence="2" id="KW-0732">Signal</keyword>
<proteinExistence type="predicted"/>
<protein>
    <submittedName>
        <fullName evidence="3">Uncharacterized protein</fullName>
    </submittedName>
</protein>
<evidence type="ECO:0000313" key="4">
    <source>
        <dbReference type="Proteomes" id="UP000799771"/>
    </source>
</evidence>
<reference evidence="3" key="1">
    <citation type="journal article" date="2020" name="Stud. Mycol.">
        <title>101 Dothideomycetes genomes: a test case for predicting lifestyles and emergence of pathogens.</title>
        <authorList>
            <person name="Haridas S."/>
            <person name="Albert R."/>
            <person name="Binder M."/>
            <person name="Bloem J."/>
            <person name="Labutti K."/>
            <person name="Salamov A."/>
            <person name="Andreopoulos B."/>
            <person name="Baker S."/>
            <person name="Barry K."/>
            <person name="Bills G."/>
            <person name="Bluhm B."/>
            <person name="Cannon C."/>
            <person name="Castanera R."/>
            <person name="Culley D."/>
            <person name="Daum C."/>
            <person name="Ezra D."/>
            <person name="Gonzalez J."/>
            <person name="Henrissat B."/>
            <person name="Kuo A."/>
            <person name="Liang C."/>
            <person name="Lipzen A."/>
            <person name="Lutzoni F."/>
            <person name="Magnuson J."/>
            <person name="Mondo S."/>
            <person name="Nolan M."/>
            <person name="Ohm R."/>
            <person name="Pangilinan J."/>
            <person name="Park H.-J."/>
            <person name="Ramirez L."/>
            <person name="Alfaro M."/>
            <person name="Sun H."/>
            <person name="Tritt A."/>
            <person name="Yoshinaga Y."/>
            <person name="Zwiers L.-H."/>
            <person name="Turgeon B."/>
            <person name="Goodwin S."/>
            <person name="Spatafora J."/>
            <person name="Crous P."/>
            <person name="Grigoriev I."/>
        </authorList>
    </citation>
    <scope>NUCLEOTIDE SEQUENCE</scope>
    <source>
        <strain evidence="3">CBS 119687</strain>
    </source>
</reference>
<evidence type="ECO:0000313" key="3">
    <source>
        <dbReference type="EMBL" id="KAF2132143.1"/>
    </source>
</evidence>
<dbReference type="OrthoDB" id="3936754at2759"/>
<dbReference type="AlphaFoldDB" id="A0A6A6ALU6"/>
<evidence type="ECO:0000256" key="2">
    <source>
        <dbReference type="SAM" id="SignalP"/>
    </source>
</evidence>
<dbReference type="EMBL" id="ML977501">
    <property type="protein sequence ID" value="KAF2132143.1"/>
    <property type="molecule type" value="Genomic_DNA"/>
</dbReference>
<accession>A0A6A6ALU6</accession>
<keyword evidence="4" id="KW-1185">Reference proteome</keyword>
<dbReference type="GeneID" id="54402830"/>
<feature type="signal peptide" evidence="2">
    <location>
        <begin position="1"/>
        <end position="27"/>
    </location>
</feature>
<name>A0A6A6ALU6_9PLEO</name>
<keyword evidence="1" id="KW-0812">Transmembrane</keyword>
<keyword evidence="1" id="KW-1133">Transmembrane helix</keyword>
<feature type="transmembrane region" description="Helical" evidence="1">
    <location>
        <begin position="157"/>
        <end position="178"/>
    </location>
</feature>
<dbReference type="RefSeq" id="XP_033526530.1">
    <property type="nucleotide sequence ID" value="XM_033662398.1"/>
</dbReference>
<organism evidence="3 4">
    <name type="scientific">Dothidotthia symphoricarpi CBS 119687</name>
    <dbReference type="NCBI Taxonomy" id="1392245"/>
    <lineage>
        <taxon>Eukaryota</taxon>
        <taxon>Fungi</taxon>
        <taxon>Dikarya</taxon>
        <taxon>Ascomycota</taxon>
        <taxon>Pezizomycotina</taxon>
        <taxon>Dothideomycetes</taxon>
        <taxon>Pleosporomycetidae</taxon>
        <taxon>Pleosporales</taxon>
        <taxon>Dothidotthiaceae</taxon>
        <taxon>Dothidotthia</taxon>
    </lineage>
</organism>